<comment type="caution">
    <text evidence="9">The sequence shown here is derived from an EMBL/GenBank/DDBJ whole genome shotgun (WGS) entry which is preliminary data.</text>
</comment>
<feature type="non-terminal residue" evidence="9">
    <location>
        <position position="1"/>
    </location>
</feature>
<evidence type="ECO:0000256" key="5">
    <source>
        <dbReference type="ARBA" id="ARBA00022723"/>
    </source>
</evidence>
<dbReference type="PANTHER" id="PTHR10537">
    <property type="entry name" value="DNA PRIMASE LARGE SUBUNIT"/>
    <property type="match status" value="1"/>
</dbReference>
<evidence type="ECO:0000256" key="1">
    <source>
        <dbReference type="ARBA" id="ARBA00001966"/>
    </source>
</evidence>
<dbReference type="InterPro" id="IPR058560">
    <property type="entry name" value="DNA_primase_C"/>
</dbReference>
<dbReference type="GO" id="GO:0003899">
    <property type="term" value="F:DNA-directed RNA polymerase activity"/>
    <property type="evidence" value="ECO:0007669"/>
    <property type="project" value="InterPro"/>
</dbReference>
<dbReference type="AlphaFoldDB" id="A0A497JI64"/>
<evidence type="ECO:0000256" key="3">
    <source>
        <dbReference type="ARBA" id="ARBA00022515"/>
    </source>
</evidence>
<dbReference type="InterPro" id="IPR023642">
    <property type="entry name" value="DNA_primase_lsu_PriL"/>
</dbReference>
<reference evidence="9 10" key="1">
    <citation type="submission" date="2018-06" db="EMBL/GenBank/DDBJ databases">
        <title>Extensive metabolic versatility and redundancy in microbially diverse, dynamic hydrothermal sediments.</title>
        <authorList>
            <person name="Dombrowski N."/>
            <person name="Teske A."/>
            <person name="Baker B.J."/>
        </authorList>
    </citation>
    <scope>NUCLEOTIDE SEQUENCE [LARGE SCALE GENOMIC DNA]</scope>
    <source>
        <strain evidence="9">B51_G17</strain>
    </source>
</reference>
<feature type="domain" description="DNA primase large subunit C-terminal" evidence="8">
    <location>
        <begin position="233"/>
        <end position="324"/>
    </location>
</feature>
<dbReference type="GO" id="GO:0006269">
    <property type="term" value="P:DNA replication, synthesis of primer"/>
    <property type="evidence" value="ECO:0007669"/>
    <property type="project" value="UniProtKB-KW"/>
</dbReference>
<dbReference type="GO" id="GO:0051539">
    <property type="term" value="F:4 iron, 4 sulfur cluster binding"/>
    <property type="evidence" value="ECO:0007669"/>
    <property type="project" value="UniProtKB-KW"/>
</dbReference>
<dbReference type="EMBL" id="QMWP01000074">
    <property type="protein sequence ID" value="RLG70215.1"/>
    <property type="molecule type" value="Genomic_DNA"/>
</dbReference>
<keyword evidence="4" id="KW-0235">DNA replication</keyword>
<sequence length="346" mass="39359">IILTPKKFPLKNSGANFIMLSLKELQFAARFPFSQTAHQLVKLNDLSLENIPAQLYERASVRIVKSLQNKPYLINILTDREFLINEVLAFHIAKLLVSLLGYSAISNFTRNIYKTTLHYLQELHSKDALDLATELNIPISLANNFFVVPLTNYCEVSYLHEHLSLKLQNLKNGSVFLTRNSFLSFLAAFSQQLVLSQIEQINPNNLPAKLKEYSKQLKEKIYSAQKIGISSNVSIAAFPPCITALYNAALSGENLPHFSRFALATFLASVGMPLQQIISVFKNTPNFKEKTTRYQVERILKIGYMPYSCEKMKSLMLCVNHCNVKSPLQFYKRELKKNESGRVSKK</sequence>
<dbReference type="GO" id="GO:1990077">
    <property type="term" value="C:primosome complex"/>
    <property type="evidence" value="ECO:0007669"/>
    <property type="project" value="UniProtKB-KW"/>
</dbReference>
<dbReference type="SUPFAM" id="SSF140914">
    <property type="entry name" value="PriB N-terminal domain-like"/>
    <property type="match status" value="1"/>
</dbReference>
<dbReference type="HAMAP" id="MF_00701">
    <property type="entry name" value="DNA_primase_lrg_arc"/>
    <property type="match status" value="1"/>
</dbReference>
<evidence type="ECO:0000256" key="2">
    <source>
        <dbReference type="ARBA" id="ARBA00022485"/>
    </source>
</evidence>
<name>A0A497JI64_9ARCH</name>
<keyword evidence="6" id="KW-0408">Iron</keyword>
<accession>A0A497JI64</accession>
<dbReference type="GO" id="GO:0006270">
    <property type="term" value="P:DNA replication initiation"/>
    <property type="evidence" value="ECO:0007669"/>
    <property type="project" value="TreeGrafter"/>
</dbReference>
<evidence type="ECO:0000256" key="6">
    <source>
        <dbReference type="ARBA" id="ARBA00023004"/>
    </source>
</evidence>
<evidence type="ECO:0000313" key="9">
    <source>
        <dbReference type="EMBL" id="RLG70215.1"/>
    </source>
</evidence>
<dbReference type="GO" id="GO:0046872">
    <property type="term" value="F:metal ion binding"/>
    <property type="evidence" value="ECO:0007669"/>
    <property type="project" value="UniProtKB-KW"/>
</dbReference>
<gene>
    <name evidence="9" type="ORF">DRO04_02180</name>
</gene>
<keyword evidence="2" id="KW-0004">4Fe-4S</keyword>
<comment type="cofactor">
    <cofactor evidence="1">
        <name>[4Fe-4S] cluster</name>
        <dbReference type="ChEBI" id="CHEBI:49883"/>
    </cofactor>
</comment>
<evidence type="ECO:0000256" key="4">
    <source>
        <dbReference type="ARBA" id="ARBA00022705"/>
    </source>
</evidence>
<organism evidence="9 10">
    <name type="scientific">Candidatus Iainarchaeum sp</name>
    <dbReference type="NCBI Taxonomy" id="3101447"/>
    <lineage>
        <taxon>Archaea</taxon>
        <taxon>Candidatus Iainarchaeota</taxon>
        <taxon>Candidatus Iainarchaeia</taxon>
        <taxon>Candidatus Iainarchaeales</taxon>
        <taxon>Candidatus Iainarchaeaceae</taxon>
        <taxon>Candidatus Iainarchaeum</taxon>
    </lineage>
</organism>
<dbReference type="Pfam" id="PF04104">
    <property type="entry name" value="DNA_primase_lrg"/>
    <property type="match status" value="1"/>
</dbReference>
<keyword evidence="5" id="KW-0479">Metal-binding</keyword>
<keyword evidence="7" id="KW-0411">Iron-sulfur</keyword>
<protein>
    <recommendedName>
        <fullName evidence="8">DNA primase large subunit C-terminal domain-containing protein</fullName>
    </recommendedName>
</protein>
<evidence type="ECO:0000256" key="7">
    <source>
        <dbReference type="ARBA" id="ARBA00023014"/>
    </source>
</evidence>
<evidence type="ECO:0000259" key="8">
    <source>
        <dbReference type="Pfam" id="PF04104"/>
    </source>
</evidence>
<dbReference type="PANTHER" id="PTHR10537:SF3">
    <property type="entry name" value="DNA PRIMASE LARGE SUBUNIT"/>
    <property type="match status" value="1"/>
</dbReference>
<keyword evidence="3" id="KW-0639">Primosome</keyword>
<dbReference type="InterPro" id="IPR007238">
    <property type="entry name" value="DNA_primase_lsu_euk/arc"/>
</dbReference>
<dbReference type="Proteomes" id="UP000278031">
    <property type="component" value="Unassembled WGS sequence"/>
</dbReference>
<evidence type="ECO:0000313" key="10">
    <source>
        <dbReference type="Proteomes" id="UP000278031"/>
    </source>
</evidence>
<proteinExistence type="inferred from homology"/>